<proteinExistence type="predicted"/>
<dbReference type="EMBL" id="JBIAXI010000001">
    <property type="protein sequence ID" value="MFF4771510.1"/>
    <property type="molecule type" value="Genomic_DNA"/>
</dbReference>
<dbReference type="Gene3D" id="3.30.460.40">
    <property type="match status" value="1"/>
</dbReference>
<dbReference type="InterPro" id="IPR019646">
    <property type="entry name" value="Aminoglyc_AdlTrfase"/>
</dbReference>
<dbReference type="Proteomes" id="UP001602119">
    <property type="component" value="Unassembled WGS sequence"/>
</dbReference>
<protein>
    <submittedName>
        <fullName evidence="1">Nucleotidyltransferase domain-containing protein</fullName>
    </submittedName>
</protein>
<name>A0ABW6UX47_MICFU</name>
<gene>
    <name evidence="1" type="ORF">ACFY05_01475</name>
</gene>
<comment type="caution">
    <text evidence="1">The sequence shown here is derived from an EMBL/GenBank/DDBJ whole genome shotgun (WGS) entry which is preliminary data.</text>
</comment>
<accession>A0ABW6UX47</accession>
<dbReference type="Pfam" id="PF10706">
    <property type="entry name" value="Aminoglyc_resit"/>
    <property type="match status" value="1"/>
</dbReference>
<dbReference type="RefSeq" id="WP_387340128.1">
    <property type="nucleotide sequence ID" value="NZ_JBIAXI010000001.1"/>
</dbReference>
<keyword evidence="2" id="KW-1185">Reference proteome</keyword>
<evidence type="ECO:0000313" key="2">
    <source>
        <dbReference type="Proteomes" id="UP001602119"/>
    </source>
</evidence>
<sequence>MPRIETPWGPWEAAPLHAVVALFQNLAAPWWVSGGYAIELAVGRSFREHEDVDITVLRRDQLAVRAVLADWDVHAADPPGRLRPWPIDEPLPAHVHDIWVREHPGGPWRFQLMLEETDGDEWVYRRDARIRRPLASVGIAAEGFLRLTPEIQLLFKAKGTRPKDELDFEQVLPHLTPEQAAWLREALATEHGRHPWQARLGS</sequence>
<reference evidence="1 2" key="1">
    <citation type="submission" date="2024-10" db="EMBL/GenBank/DDBJ databases">
        <title>The Natural Products Discovery Center: Release of the First 8490 Sequenced Strains for Exploring Actinobacteria Biosynthetic Diversity.</title>
        <authorList>
            <person name="Kalkreuter E."/>
            <person name="Kautsar S.A."/>
            <person name="Yang D."/>
            <person name="Bader C.D."/>
            <person name="Teijaro C.N."/>
            <person name="Fluegel L."/>
            <person name="Davis C.M."/>
            <person name="Simpson J.R."/>
            <person name="Lauterbach L."/>
            <person name="Steele A.D."/>
            <person name="Gui C."/>
            <person name="Meng S."/>
            <person name="Li G."/>
            <person name="Viehrig K."/>
            <person name="Ye F."/>
            <person name="Su P."/>
            <person name="Kiefer A.F."/>
            <person name="Nichols A."/>
            <person name="Cepeda A.J."/>
            <person name="Yan W."/>
            <person name="Fan B."/>
            <person name="Jiang Y."/>
            <person name="Adhikari A."/>
            <person name="Zheng C.-J."/>
            <person name="Schuster L."/>
            <person name="Cowan T.M."/>
            <person name="Smanski M.J."/>
            <person name="Chevrette M.G."/>
            <person name="De Carvalho L.P.S."/>
            <person name="Shen B."/>
        </authorList>
    </citation>
    <scope>NUCLEOTIDE SEQUENCE [LARGE SCALE GENOMIC DNA]</scope>
    <source>
        <strain evidence="1 2">NPDC001281</strain>
    </source>
</reference>
<evidence type="ECO:0000313" key="1">
    <source>
        <dbReference type="EMBL" id="MFF4771510.1"/>
    </source>
</evidence>
<organism evidence="1 2">
    <name type="scientific">Microtetraspora fusca</name>
    <dbReference type="NCBI Taxonomy" id="1997"/>
    <lineage>
        <taxon>Bacteria</taxon>
        <taxon>Bacillati</taxon>
        <taxon>Actinomycetota</taxon>
        <taxon>Actinomycetes</taxon>
        <taxon>Streptosporangiales</taxon>
        <taxon>Streptosporangiaceae</taxon>
        <taxon>Microtetraspora</taxon>
    </lineage>
</organism>